<reference evidence="2" key="1">
    <citation type="journal article" date="2023" name="G3 (Bethesda)">
        <title>A reference genome for the long-term kleptoplast-retaining sea slug Elysia crispata morphotype clarki.</title>
        <authorList>
            <person name="Eastman K.E."/>
            <person name="Pendleton A.L."/>
            <person name="Shaikh M.A."/>
            <person name="Suttiyut T."/>
            <person name="Ogas R."/>
            <person name="Tomko P."/>
            <person name="Gavelis G."/>
            <person name="Widhalm J.R."/>
            <person name="Wisecaver J.H."/>
        </authorList>
    </citation>
    <scope>NUCLEOTIDE SEQUENCE</scope>
    <source>
        <strain evidence="2">ECLA1</strain>
    </source>
</reference>
<gene>
    <name evidence="2" type="ORF">RRG08_002788</name>
</gene>
<comment type="caution">
    <text evidence="2">The sequence shown here is derived from an EMBL/GenBank/DDBJ whole genome shotgun (WGS) entry which is preliminary data.</text>
</comment>
<organism evidence="2 3">
    <name type="scientific">Elysia crispata</name>
    <name type="common">lettuce slug</name>
    <dbReference type="NCBI Taxonomy" id="231223"/>
    <lineage>
        <taxon>Eukaryota</taxon>
        <taxon>Metazoa</taxon>
        <taxon>Spiralia</taxon>
        <taxon>Lophotrochozoa</taxon>
        <taxon>Mollusca</taxon>
        <taxon>Gastropoda</taxon>
        <taxon>Heterobranchia</taxon>
        <taxon>Euthyneura</taxon>
        <taxon>Panpulmonata</taxon>
        <taxon>Sacoglossa</taxon>
        <taxon>Placobranchoidea</taxon>
        <taxon>Plakobranchidae</taxon>
        <taxon>Elysia</taxon>
    </lineage>
</organism>
<keyword evidence="3" id="KW-1185">Reference proteome</keyword>
<accession>A0AAE0XU26</accession>
<protein>
    <submittedName>
        <fullName evidence="2">Uncharacterized protein</fullName>
    </submittedName>
</protein>
<name>A0AAE0XU26_9GAST</name>
<dbReference type="Proteomes" id="UP001283361">
    <property type="component" value="Unassembled WGS sequence"/>
</dbReference>
<evidence type="ECO:0000313" key="2">
    <source>
        <dbReference type="EMBL" id="KAK3712458.1"/>
    </source>
</evidence>
<evidence type="ECO:0000313" key="3">
    <source>
        <dbReference type="Proteomes" id="UP001283361"/>
    </source>
</evidence>
<dbReference type="AlphaFoldDB" id="A0AAE0XU26"/>
<dbReference type="EMBL" id="JAWDGP010007584">
    <property type="protein sequence ID" value="KAK3712458.1"/>
    <property type="molecule type" value="Genomic_DNA"/>
</dbReference>
<proteinExistence type="predicted"/>
<sequence length="129" mass="14232">MQTCIYNPSLQNHKTEIIHGISRSRARRSMKVASPSPPGGYSSELRPLEADTCGMSGAGGCERIRPFTQLALLNTRVGKTGERSLPEGQIEPVPVAKLSLMLDLCQYVSKRRWSRDRNESENATSPTTD</sequence>
<evidence type="ECO:0000256" key="1">
    <source>
        <dbReference type="SAM" id="MobiDB-lite"/>
    </source>
</evidence>
<feature type="region of interest" description="Disordered" evidence="1">
    <location>
        <begin position="22"/>
        <end position="47"/>
    </location>
</feature>